<dbReference type="InterPro" id="IPR001853">
    <property type="entry name" value="DSBA-like_thioredoxin_dom"/>
</dbReference>
<dbReference type="InterPro" id="IPR036249">
    <property type="entry name" value="Thioredoxin-like_sf"/>
</dbReference>
<dbReference type="OrthoDB" id="9799122at2"/>
<dbReference type="STRING" id="94869.SAMN04488529_101268"/>
<organism evidence="2 3">
    <name type="scientific">Clostridium gasigenes</name>
    <dbReference type="NCBI Taxonomy" id="94869"/>
    <lineage>
        <taxon>Bacteria</taxon>
        <taxon>Bacillati</taxon>
        <taxon>Bacillota</taxon>
        <taxon>Clostridia</taxon>
        <taxon>Eubacteriales</taxon>
        <taxon>Clostridiaceae</taxon>
        <taxon>Clostridium</taxon>
    </lineage>
</organism>
<gene>
    <name evidence="2" type="ORF">SAMN04488529_101268</name>
</gene>
<dbReference type="SUPFAM" id="SSF52833">
    <property type="entry name" value="Thioredoxin-like"/>
    <property type="match status" value="1"/>
</dbReference>
<dbReference type="Proteomes" id="UP000198597">
    <property type="component" value="Unassembled WGS sequence"/>
</dbReference>
<protein>
    <submittedName>
        <fullName evidence="2">Predicted dithiol-disulfide isomerase, DsbA family</fullName>
    </submittedName>
</protein>
<accession>A0A1H0M075</accession>
<dbReference type="CDD" id="cd03024">
    <property type="entry name" value="DsbA_FrnE"/>
    <property type="match status" value="1"/>
</dbReference>
<dbReference type="Gene3D" id="3.40.30.10">
    <property type="entry name" value="Glutaredoxin"/>
    <property type="match status" value="1"/>
</dbReference>
<evidence type="ECO:0000313" key="2">
    <source>
        <dbReference type="EMBL" id="SDO73775.1"/>
    </source>
</evidence>
<evidence type="ECO:0000259" key="1">
    <source>
        <dbReference type="Pfam" id="PF01323"/>
    </source>
</evidence>
<proteinExistence type="predicted"/>
<dbReference type="RefSeq" id="WP_089965046.1">
    <property type="nucleotide sequence ID" value="NZ_FNJM01000001.1"/>
</dbReference>
<sequence>MKVEIWSDYACPFCYIGKRNFEGALDKFKGKDDVEISYSSFQLNPYARKTENADINSIIAKKYGITYEKSKEMNDGIVTQAKEVGLNYNFENLIPNNTADAHRLAKYAKSIDKEDVIVERLLKAYFVDSLDIGDINVLGDISLEVGINKTDVISMLEGNSYKDDVKAEREKAADLGVTSVPFFVFNNKYVVSGAQPSTVFLDFLEKVYSEMDLSSEDNVDVEDDNKCSNGTCL</sequence>
<reference evidence="2 3" key="1">
    <citation type="submission" date="2016-10" db="EMBL/GenBank/DDBJ databases">
        <authorList>
            <person name="de Groot N.N."/>
        </authorList>
    </citation>
    <scope>NUCLEOTIDE SEQUENCE [LARGE SCALE GENOMIC DNA]</scope>
    <source>
        <strain evidence="2 3">DSM 12272</strain>
    </source>
</reference>
<dbReference type="GO" id="GO:0016491">
    <property type="term" value="F:oxidoreductase activity"/>
    <property type="evidence" value="ECO:0007669"/>
    <property type="project" value="InterPro"/>
</dbReference>
<feature type="domain" description="DSBA-like thioredoxin" evidence="1">
    <location>
        <begin position="3"/>
        <end position="204"/>
    </location>
</feature>
<keyword evidence="2" id="KW-0413">Isomerase</keyword>
<dbReference type="AlphaFoldDB" id="A0A1H0M075"/>
<dbReference type="PANTHER" id="PTHR13887:SF41">
    <property type="entry name" value="THIOREDOXIN SUPERFAMILY PROTEIN"/>
    <property type="match status" value="1"/>
</dbReference>
<dbReference type="GO" id="GO:0016853">
    <property type="term" value="F:isomerase activity"/>
    <property type="evidence" value="ECO:0007669"/>
    <property type="project" value="UniProtKB-KW"/>
</dbReference>
<keyword evidence="3" id="KW-1185">Reference proteome</keyword>
<name>A0A1H0M075_9CLOT</name>
<dbReference type="PANTHER" id="PTHR13887">
    <property type="entry name" value="GLUTATHIONE S-TRANSFERASE KAPPA"/>
    <property type="match status" value="1"/>
</dbReference>
<evidence type="ECO:0000313" key="3">
    <source>
        <dbReference type="Proteomes" id="UP000198597"/>
    </source>
</evidence>
<dbReference type="Pfam" id="PF01323">
    <property type="entry name" value="DSBA"/>
    <property type="match status" value="1"/>
</dbReference>
<dbReference type="EMBL" id="FNJM01000001">
    <property type="protein sequence ID" value="SDO73775.1"/>
    <property type="molecule type" value="Genomic_DNA"/>
</dbReference>